<proteinExistence type="predicted"/>
<organism evidence="2 3">
    <name type="scientific">Eumeta variegata</name>
    <name type="common">Bagworm moth</name>
    <name type="synonym">Eumeta japonica</name>
    <dbReference type="NCBI Taxonomy" id="151549"/>
    <lineage>
        <taxon>Eukaryota</taxon>
        <taxon>Metazoa</taxon>
        <taxon>Ecdysozoa</taxon>
        <taxon>Arthropoda</taxon>
        <taxon>Hexapoda</taxon>
        <taxon>Insecta</taxon>
        <taxon>Pterygota</taxon>
        <taxon>Neoptera</taxon>
        <taxon>Endopterygota</taxon>
        <taxon>Lepidoptera</taxon>
        <taxon>Glossata</taxon>
        <taxon>Ditrysia</taxon>
        <taxon>Tineoidea</taxon>
        <taxon>Psychidae</taxon>
        <taxon>Oiketicinae</taxon>
        <taxon>Eumeta</taxon>
    </lineage>
</organism>
<dbReference type="Proteomes" id="UP000299102">
    <property type="component" value="Unassembled WGS sequence"/>
</dbReference>
<dbReference type="AlphaFoldDB" id="A0A4C1Y2I2"/>
<dbReference type="EMBL" id="BGZK01001064">
    <property type="protein sequence ID" value="GBP70116.1"/>
    <property type="molecule type" value="Genomic_DNA"/>
</dbReference>
<reference evidence="2 3" key="1">
    <citation type="journal article" date="2019" name="Commun. Biol.">
        <title>The bagworm genome reveals a unique fibroin gene that provides high tensile strength.</title>
        <authorList>
            <person name="Kono N."/>
            <person name="Nakamura H."/>
            <person name="Ohtoshi R."/>
            <person name="Tomita M."/>
            <person name="Numata K."/>
            <person name="Arakawa K."/>
        </authorList>
    </citation>
    <scope>NUCLEOTIDE SEQUENCE [LARGE SCALE GENOMIC DNA]</scope>
</reference>
<gene>
    <name evidence="2" type="ORF">EVAR_55435_1</name>
</gene>
<feature type="region of interest" description="Disordered" evidence="1">
    <location>
        <begin position="103"/>
        <end position="129"/>
    </location>
</feature>
<name>A0A4C1Y2I2_EUMVA</name>
<sequence>MLTTVTTFVSRLRPALDRRGGLNVPAQQSDVGVLPRQWGASTGFVLATHRTPLEREQFKNIENGLTLVLPIGTSGDNGMLSFVTLGSHKLSLCEKSHRFFTPLPRRRRTNRQTRSHISLETKRAGTSPPPYDCGREGITLFSDYDIRSGPRRRRPALAPVCVRARVRRGGDADRYEPLYREETKDKKLYMNAFYFTLSQPKPYVNVNYPPYSLDLVRSDCFLFLDLKMDLLGNLDANDEASKVVMTESFGKQNENHFCKGSNLHANPTNVVLAAGHRCANFNTIVYGVDGGFGSVVTANKVYGFGSYESNRGLVVKIVVGKPEGSAVSILITGELT</sequence>
<comment type="caution">
    <text evidence="2">The sequence shown here is derived from an EMBL/GenBank/DDBJ whole genome shotgun (WGS) entry which is preliminary data.</text>
</comment>
<feature type="compositionally biased region" description="Basic residues" evidence="1">
    <location>
        <begin position="104"/>
        <end position="114"/>
    </location>
</feature>
<protein>
    <submittedName>
        <fullName evidence="2">Uncharacterized protein</fullName>
    </submittedName>
</protein>
<accession>A0A4C1Y2I2</accession>
<evidence type="ECO:0000256" key="1">
    <source>
        <dbReference type="SAM" id="MobiDB-lite"/>
    </source>
</evidence>
<keyword evidence="3" id="KW-1185">Reference proteome</keyword>
<evidence type="ECO:0000313" key="3">
    <source>
        <dbReference type="Proteomes" id="UP000299102"/>
    </source>
</evidence>
<evidence type="ECO:0000313" key="2">
    <source>
        <dbReference type="EMBL" id="GBP70116.1"/>
    </source>
</evidence>